<dbReference type="PROSITE" id="PS50002">
    <property type="entry name" value="SH3"/>
    <property type="match status" value="1"/>
</dbReference>
<dbReference type="Gene3D" id="2.30.29.30">
    <property type="entry name" value="Pleckstrin-homology domain (PH domain)/Phosphotyrosine-binding domain (PTB)"/>
    <property type="match status" value="1"/>
</dbReference>
<feature type="compositionally biased region" description="Acidic residues" evidence="7">
    <location>
        <begin position="1381"/>
        <end position="1403"/>
    </location>
</feature>
<dbReference type="InterPro" id="IPR003124">
    <property type="entry name" value="WH2_dom"/>
</dbReference>
<dbReference type="SMART" id="SM00326">
    <property type="entry name" value="SH3"/>
    <property type="match status" value="2"/>
</dbReference>
<dbReference type="SUPFAM" id="SSF47473">
    <property type="entry name" value="EF-hand"/>
    <property type="match status" value="1"/>
</dbReference>
<sequence length="1955" mass="213865">MAQQWGQGQPGFQYPMQTGMPFQQQPMAAQQTGYPTLQQPPQQRQAYPTLQAQPTGYPVAQFQQPQVTGYPQFQRPAMTGMPAIGFQSQANVPPVPPLPTNMGLQQQQPNRFLSPSPNPSAFSPAQAAPPQGYQPPAPLVAQPTGFMDPRLSMMGTTFMPTAAGGFQTGGLPQFGGATLQQSIAQHNQDIRGTSTQRIPWSLSKQERKQYDQIFRAWDANDTGFLDGQKALEVFGASGLDKDDLAKIWSLADADDRGKLNREEFHVAMGLIYRALNGNTIPAQLPPELVPPSAKSLDESVDMLRSLLKNDTYNRNTSENVQGMGKQRTFYGNNGTQDARKDGTNYKHQDDDDEPAYRPRDRHVDRRAVSTGKESPAQDLAEMQRQLENAAKRIDKVSAEQAARSAEDEALDRELDDLRRRVKRVQDDLDYATRGPRSFEKDEDRRRLERELLTLLHERLPEVQRKIDERDRRKRREKDDWVNTRDERNASYGRWGGREGERDDYRRYESDTRDRDRDRDRNRDEDRGYLRGTYDRDSSRERRNYSPARSYDRDRYDSDRNGRDRPRSPPQNTRTPPPAPVAPAAETKRPAPVAPSPTVRNTRNMTPEERQAFIRAEAARRLEERQQKLGLISPSVTPAPDTALEERLAKEKAEAAEKARIAEEEAQRREAARQARLQSDRGETSTPTPAPPAPAPVSASPAPISPAPTPPVTGPTPVKKKAPPPPAPKSAMKSPLPSAMKKAPAAPPAPRPPAASPRPVAPTPPVAAPIPPPQPVVPEIDPEEEELRAREAHQKKVREERAARIRALEELEEQNRREEQLFAQRQAAIMNKSASSTPVSTAAPAIPSAPPAPTPPPAPVAPAASSTNPFFKMQQAGGSAMSPAANTPSGFNPFARPAVSSPAPAVPAVSTPPVAPPAPPAPPAPAPVQPPAPVQQKAVEPSPPPAPPAPSAPPAPPAPPASVPSMSYNRSQPQRKASNADSDGWESLVEKEDSDDSSDDDRENRKKLAAHLFGSLTPATPRPDSRASNPVRSSTQTPVPAPTSPTTYSAPPPAPAPPPPPIIAQPVPSANNTTSFAIPDAPAPPPAPPAPIPPPAPIATVGGGGDRGALMQSILGGARLRPTKTVDRSGVMGAGSVLGDSAPPAHIVNPPKAPSPPPEPAPAATNGHAYKESVDWYADLAVNAGSPPPAPPLASVVEETVAPVPAITVHDEPIATENDSMEDVDMATTHKVRSLYPYAAQRDEDLAFDENAVIIAHPSKSGGPWWYGVSPSSGKKGFFPNSYVQVMEEIPAVALYDYQGSTAEEMSFTEGQRITIVDRSEEGWWKTEVDGRILIVPAAYLELASDRELLDPLLEEPQPSSVAASVGGGSELARSTASEVATSDEEEEDSSEDEWLTDSDDEAQLTDADRQEERRQRELERQRVLEAAGLILKQTTDSRPPRPPVRARSTRKSLSIKTKPDVPTRSKERDLPPLPEPSPQTGKSVDDAFGRYEAFKTQEGNAAAQNQANRQSMISNASTYASTVPPSSPRQPISPHLGSATLPSSASVQSTESKITTLLHFLGRARTPGEGSTEKKLTISAPVISGPMALPNPSRESSPAFGSSWSSLVDKEALKDLPPHERKRQEAIFELINTESAYIRDLQLVVEVFYSNMLALLDEKAINTIFANVEDILLTNTAFLSQLEERQKECRLYIDNIGDLLEPNISSMGVYMQYCVNQATAIKVLQDLRDSRPELAAKLLHLRENDQTVRGLDLSSYLLIPMQRLTRYPLLIRQILQYTPHGQDRALIERALVTAETILEAINESIREQEGQDRLKELSNRLWVGNGQLDLTAPTRYMGQRQLLKEGVVMKTKSRRRIRAVLCSDILVLVDEATGSVYRMPIPLSDISVQETPGRRDDLAFVLSTSYPRGGNTVGLRASTARECQQWMKAIQEAKDRCVEAEKRQIKRHSTRQSLG</sequence>
<dbReference type="SUPFAM" id="SSF50044">
    <property type="entry name" value="SH3-domain"/>
    <property type="match status" value="2"/>
</dbReference>
<feature type="domain" description="PH" evidence="9">
    <location>
        <begin position="1841"/>
        <end position="1935"/>
    </location>
</feature>
<evidence type="ECO:0000256" key="3">
    <source>
        <dbReference type="ARBA" id="ARBA00020728"/>
    </source>
</evidence>
<dbReference type="Pfam" id="PF02205">
    <property type="entry name" value="WH2"/>
    <property type="match status" value="1"/>
</dbReference>
<evidence type="ECO:0000256" key="5">
    <source>
        <dbReference type="ARBA" id="ARBA00022490"/>
    </source>
</evidence>
<dbReference type="HOGENOM" id="CLU_235129_0_0_1"/>
<dbReference type="PROSITE" id="PS50010">
    <property type="entry name" value="DH_2"/>
    <property type="match status" value="1"/>
</dbReference>
<dbReference type="Pfam" id="PF00018">
    <property type="entry name" value="SH3_1"/>
    <property type="match status" value="1"/>
</dbReference>
<keyword evidence="5" id="KW-0963">Cytoplasm</keyword>
<dbReference type="InterPro" id="IPR001849">
    <property type="entry name" value="PH_domain"/>
</dbReference>
<feature type="region of interest" description="Disordered" evidence="7">
    <location>
        <begin position="106"/>
        <end position="137"/>
    </location>
</feature>
<feature type="compositionally biased region" description="Low complexity" evidence="7">
    <location>
        <begin position="1032"/>
        <end position="1048"/>
    </location>
</feature>
<dbReference type="PROSITE" id="PS51082">
    <property type="entry name" value="WH2"/>
    <property type="match status" value="1"/>
</dbReference>
<dbReference type="GO" id="GO:0003779">
    <property type="term" value="F:actin binding"/>
    <property type="evidence" value="ECO:0007669"/>
    <property type="project" value="InterPro"/>
</dbReference>
<dbReference type="SMART" id="SM00054">
    <property type="entry name" value="EFh"/>
    <property type="match status" value="2"/>
</dbReference>
<dbReference type="GO" id="GO:0005085">
    <property type="term" value="F:guanyl-nucleotide exchange factor activity"/>
    <property type="evidence" value="ECO:0007669"/>
    <property type="project" value="InterPro"/>
</dbReference>
<dbReference type="Proteomes" id="UP000007148">
    <property type="component" value="Unassembled WGS sequence"/>
</dbReference>
<dbReference type="OMA" id="DATVYKY"/>
<feature type="compositionally biased region" description="Basic and acidic residues" evidence="7">
    <location>
        <begin position="786"/>
        <end position="799"/>
    </location>
</feature>
<dbReference type="InterPro" id="IPR000219">
    <property type="entry name" value="DH_dom"/>
</dbReference>
<dbReference type="InterPro" id="IPR000261">
    <property type="entry name" value="EH_dom"/>
</dbReference>
<dbReference type="GO" id="GO:0005509">
    <property type="term" value="F:calcium ion binding"/>
    <property type="evidence" value="ECO:0007669"/>
    <property type="project" value="InterPro"/>
</dbReference>
<dbReference type="CDD" id="cd00052">
    <property type="entry name" value="EH"/>
    <property type="match status" value="1"/>
</dbReference>
<dbReference type="Pfam" id="PF00621">
    <property type="entry name" value="RhoGEF"/>
    <property type="match status" value="1"/>
</dbReference>
<feature type="region of interest" description="Disordered" evidence="7">
    <location>
        <begin position="311"/>
        <end position="380"/>
    </location>
</feature>
<dbReference type="InterPro" id="IPR011993">
    <property type="entry name" value="PH-like_dom_sf"/>
</dbReference>
<evidence type="ECO:0000259" key="9">
    <source>
        <dbReference type="PROSITE" id="PS50003"/>
    </source>
</evidence>
<dbReference type="InterPro" id="IPR001452">
    <property type="entry name" value="SH3_domain"/>
</dbReference>
<feature type="compositionally biased region" description="Basic and acidic residues" evidence="7">
    <location>
        <begin position="506"/>
        <end position="566"/>
    </location>
</feature>
<feature type="domain" description="DH" evidence="10">
    <location>
        <begin position="1622"/>
        <end position="1804"/>
    </location>
</feature>
<comment type="subcellular location">
    <subcellularLocation>
        <location evidence="1">Cytoplasm</location>
    </subcellularLocation>
</comment>
<dbReference type="Gene3D" id="2.30.30.40">
    <property type="entry name" value="SH3 Domains"/>
    <property type="match status" value="2"/>
</dbReference>
<dbReference type="OrthoDB" id="1716625at2759"/>
<dbReference type="PROSITE" id="PS50222">
    <property type="entry name" value="EF_HAND_2"/>
    <property type="match status" value="1"/>
</dbReference>
<protein>
    <recommendedName>
        <fullName evidence="2">Actin cytoskeleton-regulatory complex protein PAN1</fullName>
    </recommendedName>
    <alternativeName>
        <fullName evidence="3">Actin cytoskeleton-regulatory complex protein pan1</fullName>
    </alternativeName>
</protein>
<dbReference type="SMART" id="SM00233">
    <property type="entry name" value="PH"/>
    <property type="match status" value="1"/>
</dbReference>
<feature type="compositionally biased region" description="Pro residues" evidence="7">
    <location>
        <begin position="1150"/>
        <end position="1160"/>
    </location>
</feature>
<dbReference type="GO" id="GO:0005737">
    <property type="term" value="C:cytoplasm"/>
    <property type="evidence" value="ECO:0007669"/>
    <property type="project" value="UniProtKB-SubCell"/>
</dbReference>
<feature type="domain" description="WH2" evidence="13">
    <location>
        <begin position="1105"/>
        <end position="1122"/>
    </location>
</feature>
<gene>
    <name evidence="14" type="ORF">PIIN_03615</name>
</gene>
<feature type="compositionally biased region" description="Basic and acidic residues" evidence="7">
    <location>
        <begin position="1483"/>
        <end position="1493"/>
    </location>
</feature>
<accession>G4TEE5</accession>
<dbReference type="InterPro" id="IPR051480">
    <property type="entry name" value="Endocytic_GEF_Adapter"/>
</dbReference>
<dbReference type="eggNOG" id="KOG1029">
    <property type="taxonomic scope" value="Eukaryota"/>
</dbReference>
<feature type="compositionally biased region" description="Basic and acidic residues" evidence="7">
    <location>
        <begin position="1457"/>
        <end position="1470"/>
    </location>
</feature>
<dbReference type="InterPro" id="IPR011992">
    <property type="entry name" value="EF-hand-dom_pair"/>
</dbReference>
<feature type="compositionally biased region" description="Basic and acidic residues" evidence="7">
    <location>
        <begin position="337"/>
        <end position="367"/>
    </location>
</feature>
<dbReference type="Gene3D" id="1.20.900.10">
    <property type="entry name" value="Dbl homology (DH) domain"/>
    <property type="match status" value="1"/>
</dbReference>
<dbReference type="PROSITE" id="PS00741">
    <property type="entry name" value="DH_1"/>
    <property type="match status" value="1"/>
</dbReference>
<dbReference type="Pfam" id="PF16652">
    <property type="entry name" value="PH_13"/>
    <property type="match status" value="1"/>
</dbReference>
<evidence type="ECO:0000259" key="10">
    <source>
        <dbReference type="PROSITE" id="PS50010"/>
    </source>
</evidence>
<evidence type="ECO:0000256" key="6">
    <source>
        <dbReference type="PROSITE-ProRule" id="PRU00192"/>
    </source>
</evidence>
<evidence type="ECO:0000313" key="15">
    <source>
        <dbReference type="Proteomes" id="UP000007148"/>
    </source>
</evidence>
<reference evidence="14 15" key="1">
    <citation type="journal article" date="2011" name="PLoS Pathog.">
        <title>Endophytic Life Strategies Decoded by Genome and Transcriptome Analyses of the Mutualistic Root Symbiont Piriformospora indica.</title>
        <authorList>
            <person name="Zuccaro A."/>
            <person name="Lahrmann U."/>
            <person name="Guldener U."/>
            <person name="Langen G."/>
            <person name="Pfiffi S."/>
            <person name="Biedenkopf D."/>
            <person name="Wong P."/>
            <person name="Samans B."/>
            <person name="Grimm C."/>
            <person name="Basiewicz M."/>
            <person name="Murat C."/>
            <person name="Martin F."/>
            <person name="Kogel K.H."/>
        </authorList>
    </citation>
    <scope>NUCLEOTIDE SEQUENCE [LARGE SCALE GENOMIC DNA]</scope>
    <source>
        <strain evidence="14 15">DSM 11827</strain>
    </source>
</reference>
<dbReference type="Pfam" id="PF12763">
    <property type="entry name" value="EH"/>
    <property type="match status" value="1"/>
</dbReference>
<feature type="compositionally biased region" description="Pro residues" evidence="7">
    <location>
        <begin position="940"/>
        <end position="961"/>
    </location>
</feature>
<dbReference type="PROSITE" id="PS50003">
    <property type="entry name" value="PH_DOMAIN"/>
    <property type="match status" value="1"/>
</dbReference>
<dbReference type="SMART" id="SM00027">
    <property type="entry name" value="EH"/>
    <property type="match status" value="1"/>
</dbReference>
<feature type="compositionally biased region" description="Basic and acidic residues" evidence="7">
    <location>
        <begin position="1406"/>
        <end position="1423"/>
    </location>
</feature>
<feature type="compositionally biased region" description="Pro residues" evidence="7">
    <location>
        <begin position="1080"/>
        <end position="1096"/>
    </location>
</feature>
<evidence type="ECO:0000259" key="12">
    <source>
        <dbReference type="PROSITE" id="PS50222"/>
    </source>
</evidence>
<feature type="domain" description="EH" evidence="11">
    <location>
        <begin position="206"/>
        <end position="295"/>
    </location>
</feature>
<dbReference type="Gene3D" id="1.10.238.10">
    <property type="entry name" value="EF-hand"/>
    <property type="match status" value="1"/>
</dbReference>
<organism evidence="14 15">
    <name type="scientific">Serendipita indica (strain DSM 11827)</name>
    <name type="common">Root endophyte fungus</name>
    <name type="synonym">Piriformospora indica</name>
    <dbReference type="NCBI Taxonomy" id="1109443"/>
    <lineage>
        <taxon>Eukaryota</taxon>
        <taxon>Fungi</taxon>
        <taxon>Dikarya</taxon>
        <taxon>Basidiomycota</taxon>
        <taxon>Agaricomycotina</taxon>
        <taxon>Agaricomycetes</taxon>
        <taxon>Sebacinales</taxon>
        <taxon>Serendipitaceae</taxon>
        <taxon>Serendipita</taxon>
    </lineage>
</organism>
<evidence type="ECO:0000256" key="1">
    <source>
        <dbReference type="ARBA" id="ARBA00004496"/>
    </source>
</evidence>
<dbReference type="eggNOG" id="KOG4305">
    <property type="taxonomic scope" value="Eukaryota"/>
</dbReference>
<keyword evidence="4 6" id="KW-0728">SH3 domain</keyword>
<dbReference type="InterPro" id="IPR035899">
    <property type="entry name" value="DBL_dom_sf"/>
</dbReference>
<dbReference type="EMBL" id="CAFZ01000060">
    <property type="protein sequence ID" value="CCA69676.1"/>
    <property type="molecule type" value="Genomic_DNA"/>
</dbReference>
<dbReference type="InterPro" id="IPR001331">
    <property type="entry name" value="GDS_CDC24_CS"/>
</dbReference>
<dbReference type="SUPFAM" id="SSF48065">
    <property type="entry name" value="DBL homology domain (DH-domain)"/>
    <property type="match status" value="1"/>
</dbReference>
<feature type="region of interest" description="Disordered" evidence="7">
    <location>
        <begin position="1518"/>
        <end position="1546"/>
    </location>
</feature>
<dbReference type="SUPFAM" id="SSF50729">
    <property type="entry name" value="PH domain-like"/>
    <property type="match status" value="1"/>
</dbReference>
<feature type="compositionally biased region" description="Low complexity" evidence="7">
    <location>
        <begin position="119"/>
        <end position="131"/>
    </location>
</feature>
<dbReference type="PROSITE" id="PS50031">
    <property type="entry name" value="EH"/>
    <property type="match status" value="1"/>
</dbReference>
<comment type="caution">
    <text evidence="14">The sequence shown here is derived from an EMBL/GenBank/DDBJ whole genome shotgun (WGS) entry which is preliminary data.</text>
</comment>
<dbReference type="Pfam" id="PF14604">
    <property type="entry name" value="SH3_9"/>
    <property type="match status" value="1"/>
</dbReference>
<dbReference type="PANTHER" id="PTHR46006:SF6">
    <property type="entry name" value="INTERSECTIN-2 ISOFORM X1"/>
    <property type="match status" value="1"/>
</dbReference>
<dbReference type="CDD" id="cd00160">
    <property type="entry name" value="RhoGEF"/>
    <property type="match status" value="1"/>
</dbReference>
<feature type="compositionally biased region" description="Pro residues" evidence="7">
    <location>
        <begin position="702"/>
        <end position="713"/>
    </location>
</feature>
<feature type="compositionally biased region" description="Low complexity" evidence="7">
    <location>
        <begin position="728"/>
        <end position="738"/>
    </location>
</feature>
<evidence type="ECO:0000256" key="7">
    <source>
        <dbReference type="SAM" id="MobiDB-lite"/>
    </source>
</evidence>
<feature type="compositionally biased region" description="Basic and acidic residues" evidence="7">
    <location>
        <begin position="643"/>
        <end position="682"/>
    </location>
</feature>
<feature type="compositionally biased region" description="Pro residues" evidence="7">
    <location>
        <begin position="1049"/>
        <end position="1062"/>
    </location>
</feature>
<feature type="compositionally biased region" description="Basic and acidic residues" evidence="7">
    <location>
        <begin position="605"/>
        <end position="626"/>
    </location>
</feature>
<evidence type="ECO:0000259" key="13">
    <source>
        <dbReference type="PROSITE" id="PS51082"/>
    </source>
</evidence>
<feature type="compositionally biased region" description="Polar residues" evidence="7">
    <location>
        <begin position="311"/>
        <end position="320"/>
    </location>
</feature>
<dbReference type="CDD" id="cd00174">
    <property type="entry name" value="SH3"/>
    <property type="match status" value="1"/>
</dbReference>
<dbReference type="InterPro" id="IPR036028">
    <property type="entry name" value="SH3-like_dom_sf"/>
</dbReference>
<feature type="compositionally biased region" description="Pro residues" evidence="7">
    <location>
        <begin position="744"/>
        <end position="775"/>
    </location>
</feature>
<feature type="compositionally biased region" description="Low complexity" evidence="7">
    <location>
        <begin position="896"/>
        <end position="911"/>
    </location>
</feature>
<feature type="region of interest" description="Disordered" evidence="7">
    <location>
        <begin position="506"/>
        <end position="799"/>
    </location>
</feature>
<feature type="compositionally biased region" description="Polar residues" evidence="7">
    <location>
        <begin position="965"/>
        <end position="980"/>
    </location>
</feature>
<feature type="domain" description="SH3" evidence="8">
    <location>
        <begin position="1286"/>
        <end position="1345"/>
    </location>
</feature>
<dbReference type="PANTHER" id="PTHR46006">
    <property type="entry name" value="RHO GUANINE NUCLEOTIDE EXCHANGE FACTOR AT 64C, ISOFORM A"/>
    <property type="match status" value="1"/>
</dbReference>
<dbReference type="InParanoid" id="G4TEE5"/>
<feature type="domain" description="EF-hand" evidence="12">
    <location>
        <begin position="239"/>
        <end position="274"/>
    </location>
</feature>
<feature type="compositionally biased region" description="Acidic residues" evidence="7">
    <location>
        <begin position="991"/>
        <end position="1000"/>
    </location>
</feature>
<feature type="compositionally biased region" description="Pro residues" evidence="7">
    <location>
        <begin position="912"/>
        <end position="932"/>
    </location>
</feature>
<dbReference type="GO" id="GO:0035025">
    <property type="term" value="P:positive regulation of Rho protein signal transduction"/>
    <property type="evidence" value="ECO:0007669"/>
    <property type="project" value="TreeGrafter"/>
</dbReference>
<dbReference type="InterPro" id="IPR002048">
    <property type="entry name" value="EF_hand_dom"/>
</dbReference>
<dbReference type="eggNOG" id="KOG0998">
    <property type="taxonomic scope" value="Eukaryota"/>
</dbReference>
<dbReference type="SMART" id="SM00325">
    <property type="entry name" value="RhoGEF"/>
    <property type="match status" value="1"/>
</dbReference>
<name>G4TEE5_SERID</name>
<evidence type="ECO:0000259" key="11">
    <source>
        <dbReference type="PROSITE" id="PS50031"/>
    </source>
</evidence>
<keyword evidence="15" id="KW-1185">Reference proteome</keyword>
<feature type="region of interest" description="Disordered" evidence="7">
    <location>
        <begin position="830"/>
        <end position="1106"/>
    </location>
</feature>
<evidence type="ECO:0000313" key="14">
    <source>
        <dbReference type="EMBL" id="CCA69676.1"/>
    </source>
</evidence>
<evidence type="ECO:0000256" key="2">
    <source>
        <dbReference type="ARBA" id="ARBA00015110"/>
    </source>
</evidence>
<dbReference type="GO" id="GO:0035556">
    <property type="term" value="P:intracellular signal transduction"/>
    <property type="evidence" value="ECO:0007669"/>
    <property type="project" value="InterPro"/>
</dbReference>
<proteinExistence type="predicted"/>
<dbReference type="STRING" id="1109443.G4TEE5"/>
<feature type="compositionally biased region" description="Low complexity" evidence="7">
    <location>
        <begin position="832"/>
        <end position="845"/>
    </location>
</feature>
<evidence type="ECO:0000256" key="4">
    <source>
        <dbReference type="ARBA" id="ARBA00022443"/>
    </source>
</evidence>
<feature type="region of interest" description="Disordered" evidence="7">
    <location>
        <begin position="1358"/>
        <end position="1493"/>
    </location>
</feature>
<feature type="region of interest" description="Disordered" evidence="7">
    <location>
        <begin position="1135"/>
        <end position="1165"/>
    </location>
</feature>
<evidence type="ECO:0000259" key="8">
    <source>
        <dbReference type="PROSITE" id="PS50002"/>
    </source>
</evidence>
<feature type="compositionally biased region" description="Pro residues" evidence="7">
    <location>
        <begin position="846"/>
        <end position="859"/>
    </location>
</feature>